<reference evidence="1 2" key="2">
    <citation type="submission" date="2024-01" db="EMBL/GenBank/DDBJ databases">
        <authorList>
            <person name="Xie X."/>
        </authorList>
    </citation>
    <scope>NUCLEOTIDE SEQUENCE [LARGE SCALE GENOMIC DNA]</scope>
    <source>
        <strain evidence="1">SCUT-1</strain>
    </source>
</reference>
<organism evidence="1 2">
    <name type="scientific">Candidatus Thiothrix phosphatis</name>
    <dbReference type="NCBI Taxonomy" id="3112415"/>
    <lineage>
        <taxon>Bacteria</taxon>
        <taxon>Pseudomonadati</taxon>
        <taxon>Pseudomonadota</taxon>
        <taxon>Gammaproteobacteria</taxon>
        <taxon>Thiotrichales</taxon>
        <taxon>Thiotrichaceae</taxon>
        <taxon>Thiothrix</taxon>
    </lineage>
</organism>
<reference evidence="2" key="1">
    <citation type="submission" date="2023-07" db="EMBL/GenBank/DDBJ databases">
        <title>The carbon used by Thiothrix.</title>
        <authorList>
            <person name="Chen L."/>
        </authorList>
    </citation>
    <scope>NUCLEOTIDE SEQUENCE [LARGE SCALE GENOMIC DNA]</scope>
</reference>
<evidence type="ECO:0000313" key="1">
    <source>
        <dbReference type="EMBL" id="MEB4592635.1"/>
    </source>
</evidence>
<dbReference type="RefSeq" id="WP_324697039.1">
    <property type="nucleotide sequence ID" value="NZ_JAYMYJ010000140.1"/>
</dbReference>
<comment type="caution">
    <text evidence="1">The sequence shown here is derived from an EMBL/GenBank/DDBJ whole genome shotgun (WGS) entry which is preliminary data.</text>
</comment>
<keyword evidence="2" id="KW-1185">Reference proteome</keyword>
<protein>
    <recommendedName>
        <fullName evidence="3">Secreted protein</fullName>
    </recommendedName>
</protein>
<evidence type="ECO:0000313" key="2">
    <source>
        <dbReference type="Proteomes" id="UP001308005"/>
    </source>
</evidence>
<dbReference type="Proteomes" id="UP001308005">
    <property type="component" value="Unassembled WGS sequence"/>
</dbReference>
<dbReference type="EMBL" id="JAYMYJ010000140">
    <property type="protein sequence ID" value="MEB4592635.1"/>
    <property type="molecule type" value="Genomic_DNA"/>
</dbReference>
<accession>A0ABU6D0M7</accession>
<proteinExistence type="predicted"/>
<name>A0ABU6D0M7_9GAMM</name>
<gene>
    <name evidence="1" type="ORF">VSS37_16750</name>
</gene>
<evidence type="ECO:0008006" key="3">
    <source>
        <dbReference type="Google" id="ProtNLM"/>
    </source>
</evidence>
<sequence length="148" mass="15575">MELFWFRLLALKLLPLLEINPYCQLEALGEVLLVVVSEPAVGVVVVVDAATTVGLEVTVVVDAAATVGLEDVAVGATDAVVIVGAASAAAAVLVGRTAFAASCWLQPVTSVVIIEKIANTAVCRAFACELMCIIKNPRDHRWINYADL</sequence>